<keyword evidence="4" id="KW-1185">Reference proteome</keyword>
<feature type="chain" id="PRO_5012956226" evidence="2">
    <location>
        <begin position="26"/>
        <end position="104"/>
    </location>
</feature>
<evidence type="ECO:0000313" key="3">
    <source>
        <dbReference type="EMBL" id="SKA37360.1"/>
    </source>
</evidence>
<feature type="compositionally biased region" description="Polar residues" evidence="1">
    <location>
        <begin position="51"/>
        <end position="81"/>
    </location>
</feature>
<proteinExistence type="predicted"/>
<dbReference type="STRING" id="1365950.SAMN05428963_12220"/>
<feature type="signal peptide" evidence="2">
    <location>
        <begin position="1"/>
        <end position="25"/>
    </location>
</feature>
<dbReference type="Proteomes" id="UP000190135">
    <property type="component" value="Unassembled WGS sequence"/>
</dbReference>
<gene>
    <name evidence="3" type="ORF">SAMN05428963_12220</name>
</gene>
<evidence type="ECO:0000256" key="2">
    <source>
        <dbReference type="SAM" id="SignalP"/>
    </source>
</evidence>
<sequence>MKGVKAVLTISAVLALSLSAGSAYAGERHGTVSTSRGTASVDVSGGCANGSCSRSVNRTGPQGRSMSRQGSVSCDSNAQSCSGSRTTTGPNGTTVTRRGTVSRW</sequence>
<feature type="region of interest" description="Disordered" evidence="1">
    <location>
        <begin position="51"/>
        <end position="104"/>
    </location>
</feature>
<protein>
    <submittedName>
        <fullName evidence="3">Uncharacterized protein</fullName>
    </submittedName>
</protein>
<organism evidence="3 4">
    <name type="scientific">Consotaella salsifontis</name>
    <dbReference type="NCBI Taxonomy" id="1365950"/>
    <lineage>
        <taxon>Bacteria</taxon>
        <taxon>Pseudomonadati</taxon>
        <taxon>Pseudomonadota</taxon>
        <taxon>Alphaproteobacteria</taxon>
        <taxon>Hyphomicrobiales</taxon>
        <taxon>Aurantimonadaceae</taxon>
        <taxon>Consotaella</taxon>
    </lineage>
</organism>
<dbReference type="EMBL" id="FUXL01000022">
    <property type="protein sequence ID" value="SKA37360.1"/>
    <property type="molecule type" value="Genomic_DNA"/>
</dbReference>
<dbReference type="AlphaFoldDB" id="A0A1T4T9W8"/>
<evidence type="ECO:0000313" key="4">
    <source>
        <dbReference type="Proteomes" id="UP000190135"/>
    </source>
</evidence>
<accession>A0A1T4T9W8</accession>
<keyword evidence="2" id="KW-0732">Signal</keyword>
<evidence type="ECO:0000256" key="1">
    <source>
        <dbReference type="SAM" id="MobiDB-lite"/>
    </source>
</evidence>
<name>A0A1T4T9W8_9HYPH</name>
<feature type="compositionally biased region" description="Low complexity" evidence="1">
    <location>
        <begin position="82"/>
        <end position="104"/>
    </location>
</feature>
<reference evidence="3 4" key="1">
    <citation type="submission" date="2017-02" db="EMBL/GenBank/DDBJ databases">
        <authorList>
            <person name="Peterson S.W."/>
        </authorList>
    </citation>
    <scope>NUCLEOTIDE SEQUENCE [LARGE SCALE GENOMIC DNA]</scope>
    <source>
        <strain evidence="3 4">USBA 369</strain>
    </source>
</reference>
<dbReference type="RefSeq" id="WP_207553006.1">
    <property type="nucleotide sequence ID" value="NZ_FUXL01000022.1"/>
</dbReference>